<dbReference type="Proteomes" id="UP001204000">
    <property type="component" value="Unassembled WGS sequence"/>
</dbReference>
<evidence type="ECO:0000313" key="2">
    <source>
        <dbReference type="Proteomes" id="UP001204000"/>
    </source>
</evidence>
<evidence type="ECO:0000313" key="1">
    <source>
        <dbReference type="EMBL" id="MCP1387228.1"/>
    </source>
</evidence>
<gene>
    <name evidence="1" type="ORF">M5J20_03375</name>
</gene>
<dbReference type="Pfam" id="PF13830">
    <property type="entry name" value="DUF4192"/>
    <property type="match status" value="1"/>
</dbReference>
<keyword evidence="2" id="KW-1185">Reference proteome</keyword>
<sequence length="367" mass="39300">MTQTPHIPHATLFTLGDVFASIPGLLGYYPQESTILLALERDADTGAILLGPVLRADLPQTAEAAVFALEHCTADTFGFLGLVVSRIPTSELVAEAIDELSAARDLDGLPLLDACWHLSEIATGTPYTMLFGPTPAELHSAGLPRDWVSGIVPSVMAQPTMGPLLAQGALPELSREHTRAFFDHDPAVAPRITTRELADVYRRGYRLVDKLDSEPIMVKAAVERARETLRAASARPLVGEGAKQAHLPAPREDLEHVAVILSRSPLRDCLFSVVLEAPLPAAAVLATIARSYEGVIRANALSLWAVAAVRMRLSSWACAALACAQEEIEEHSLSAILAQLLMCGEHDTLLATAAESSNTLWKEGFGA</sequence>
<proteinExistence type="predicted"/>
<dbReference type="EMBL" id="JAMFTQ010000002">
    <property type="protein sequence ID" value="MCP1387228.1"/>
    <property type="molecule type" value="Genomic_DNA"/>
</dbReference>
<comment type="caution">
    <text evidence="1">The sequence shown here is derived from an EMBL/GenBank/DDBJ whole genome shotgun (WGS) entry which is preliminary data.</text>
</comment>
<dbReference type="InterPro" id="IPR025447">
    <property type="entry name" value="DUF4192"/>
</dbReference>
<protein>
    <submittedName>
        <fullName evidence="1">DUF4192 domain-containing protein</fullName>
    </submittedName>
</protein>
<name>A0ABT1G2M2_9CORY</name>
<organism evidence="1 2">
    <name type="scientific">Corynebacterium stercoris</name>
    <dbReference type="NCBI Taxonomy" id="2943490"/>
    <lineage>
        <taxon>Bacteria</taxon>
        <taxon>Bacillati</taxon>
        <taxon>Actinomycetota</taxon>
        <taxon>Actinomycetes</taxon>
        <taxon>Mycobacteriales</taxon>
        <taxon>Corynebacteriaceae</taxon>
        <taxon>Corynebacterium</taxon>
    </lineage>
</organism>
<accession>A0ABT1G2M2</accession>
<dbReference type="RefSeq" id="WP_253576300.1">
    <property type="nucleotide sequence ID" value="NZ_JAMFTQ010000002.1"/>
</dbReference>
<reference evidence="1" key="1">
    <citation type="submission" date="2022-05" db="EMBL/GenBank/DDBJ databases">
        <title>Corynebacterium sp. TA-R-1 sp. nov., isolated from human feces.</title>
        <authorList>
            <person name="Shamsuzzaman M."/>
            <person name="Dahal R.H."/>
        </authorList>
    </citation>
    <scope>NUCLEOTIDE SEQUENCE</scope>
    <source>
        <strain evidence="1">TA-R-1</strain>
    </source>
</reference>